<dbReference type="AlphaFoldDB" id="A0AA36AUX0"/>
<evidence type="ECO:0000256" key="1">
    <source>
        <dbReference type="SAM" id="MobiDB-lite"/>
    </source>
</evidence>
<keyword evidence="3" id="KW-1185">Reference proteome</keyword>
<gene>
    <name evidence="2" type="ORF">OCTVUL_1B019209</name>
</gene>
<reference evidence="2" key="1">
    <citation type="submission" date="2023-08" db="EMBL/GenBank/DDBJ databases">
        <authorList>
            <person name="Alioto T."/>
            <person name="Alioto T."/>
            <person name="Gomez Garrido J."/>
        </authorList>
    </citation>
    <scope>NUCLEOTIDE SEQUENCE</scope>
</reference>
<feature type="region of interest" description="Disordered" evidence="1">
    <location>
        <begin position="50"/>
        <end position="87"/>
    </location>
</feature>
<evidence type="ECO:0000313" key="3">
    <source>
        <dbReference type="Proteomes" id="UP001162480"/>
    </source>
</evidence>
<dbReference type="Proteomes" id="UP001162480">
    <property type="component" value="Chromosome 5"/>
</dbReference>
<organism evidence="2 3">
    <name type="scientific">Octopus vulgaris</name>
    <name type="common">Common octopus</name>
    <dbReference type="NCBI Taxonomy" id="6645"/>
    <lineage>
        <taxon>Eukaryota</taxon>
        <taxon>Metazoa</taxon>
        <taxon>Spiralia</taxon>
        <taxon>Lophotrochozoa</taxon>
        <taxon>Mollusca</taxon>
        <taxon>Cephalopoda</taxon>
        <taxon>Coleoidea</taxon>
        <taxon>Octopodiformes</taxon>
        <taxon>Octopoda</taxon>
        <taxon>Incirrata</taxon>
        <taxon>Octopodidae</taxon>
        <taxon>Octopus</taxon>
    </lineage>
</organism>
<name>A0AA36AUX0_OCTVU</name>
<protein>
    <submittedName>
        <fullName evidence="2">Uncharacterized protein</fullName>
    </submittedName>
</protein>
<sequence length="99" mass="10580">MLVAGARGGGGYLIPYHKLITKMLDKSAFHQPQKTVVSLKVRLYRLAPIPGTGTRGRQASLNKPPHTQTPYPFNSHRGGPGHNESDLAATDLIAGPLIG</sequence>
<evidence type="ECO:0000313" key="2">
    <source>
        <dbReference type="EMBL" id="CAI9722740.1"/>
    </source>
</evidence>
<accession>A0AA36AUX0</accession>
<feature type="compositionally biased region" description="Polar residues" evidence="1">
    <location>
        <begin position="55"/>
        <end position="72"/>
    </location>
</feature>
<dbReference type="EMBL" id="OX597818">
    <property type="protein sequence ID" value="CAI9722740.1"/>
    <property type="molecule type" value="Genomic_DNA"/>
</dbReference>
<proteinExistence type="predicted"/>